<sequence>MDRVVRIKACVAALTGVAVSTPLSVGRATVIGSLADTSIGLALEALFLARVHVSLPPWSPMIYHRELYVREKVYVAVGGDRMM</sequence>
<dbReference type="Proteomes" id="UP001172102">
    <property type="component" value="Unassembled WGS sequence"/>
</dbReference>
<protein>
    <submittedName>
        <fullName evidence="1">Uncharacterized protein</fullName>
    </submittedName>
</protein>
<evidence type="ECO:0000313" key="1">
    <source>
        <dbReference type="EMBL" id="KAK0715403.1"/>
    </source>
</evidence>
<evidence type="ECO:0000313" key="2">
    <source>
        <dbReference type="Proteomes" id="UP001172102"/>
    </source>
</evidence>
<proteinExistence type="predicted"/>
<reference evidence="1" key="1">
    <citation type="submission" date="2023-06" db="EMBL/GenBank/DDBJ databases">
        <title>Genome-scale phylogeny and comparative genomics of the fungal order Sordariales.</title>
        <authorList>
            <consortium name="Lawrence Berkeley National Laboratory"/>
            <person name="Hensen N."/>
            <person name="Bonometti L."/>
            <person name="Westerberg I."/>
            <person name="Brannstrom I.O."/>
            <person name="Guillou S."/>
            <person name="Cros-Aarteil S."/>
            <person name="Calhoun S."/>
            <person name="Haridas S."/>
            <person name="Kuo A."/>
            <person name="Mondo S."/>
            <person name="Pangilinan J."/>
            <person name="Riley R."/>
            <person name="Labutti K."/>
            <person name="Andreopoulos B."/>
            <person name="Lipzen A."/>
            <person name="Chen C."/>
            <person name="Yanf M."/>
            <person name="Daum C."/>
            <person name="Ng V."/>
            <person name="Clum A."/>
            <person name="Steindorff A."/>
            <person name="Ohm R."/>
            <person name="Martin F."/>
            <person name="Silar P."/>
            <person name="Natvig D."/>
            <person name="Lalanne C."/>
            <person name="Gautier V."/>
            <person name="Ament-Velasquez S.L."/>
            <person name="Kruys A."/>
            <person name="Hutchinson M.I."/>
            <person name="Powell A.J."/>
            <person name="Barry K."/>
            <person name="Miller A.N."/>
            <person name="Grigoriev I.V."/>
            <person name="Debuchy R."/>
            <person name="Gladieux P."/>
            <person name="Thoren M.H."/>
            <person name="Johannesson H."/>
        </authorList>
    </citation>
    <scope>NUCLEOTIDE SEQUENCE</scope>
    <source>
        <strain evidence="1">SMH4607-1</strain>
    </source>
</reference>
<dbReference type="AlphaFoldDB" id="A0AA40AGH3"/>
<gene>
    <name evidence="1" type="ORF">B0H67DRAFT_580628</name>
</gene>
<organism evidence="1 2">
    <name type="scientific">Lasiosphaeris hirsuta</name>
    <dbReference type="NCBI Taxonomy" id="260670"/>
    <lineage>
        <taxon>Eukaryota</taxon>
        <taxon>Fungi</taxon>
        <taxon>Dikarya</taxon>
        <taxon>Ascomycota</taxon>
        <taxon>Pezizomycotina</taxon>
        <taxon>Sordariomycetes</taxon>
        <taxon>Sordariomycetidae</taxon>
        <taxon>Sordariales</taxon>
        <taxon>Lasiosphaeriaceae</taxon>
        <taxon>Lasiosphaeris</taxon>
    </lineage>
</organism>
<dbReference type="EMBL" id="JAUKUA010000004">
    <property type="protein sequence ID" value="KAK0715403.1"/>
    <property type="molecule type" value="Genomic_DNA"/>
</dbReference>
<comment type="caution">
    <text evidence="1">The sequence shown here is derived from an EMBL/GenBank/DDBJ whole genome shotgun (WGS) entry which is preliminary data.</text>
</comment>
<feature type="non-terminal residue" evidence="1">
    <location>
        <position position="83"/>
    </location>
</feature>
<accession>A0AA40AGH3</accession>
<keyword evidence="2" id="KW-1185">Reference proteome</keyword>
<name>A0AA40AGH3_9PEZI</name>